<comment type="catalytic activity">
    <reaction evidence="4">
        <text>Hydrolysis of terminal non-reducing beta-D-galactose residues in beta-D-galactosides.</text>
        <dbReference type="EC" id="3.2.1.23"/>
    </reaction>
</comment>
<evidence type="ECO:0000256" key="5">
    <source>
        <dbReference type="RuleBase" id="RU003679"/>
    </source>
</evidence>
<dbReference type="PROSITE" id="PS01182">
    <property type="entry name" value="GLYCOSYL_HYDROL_F35"/>
    <property type="match status" value="1"/>
</dbReference>
<sequence>MAATFNTFACALFLIYLSLSSCLGLDSSQNTLPTRQETLLLQDIVTWDQYSISVHGERIIFLSGEFHPFRLPSPGLWLEVFQKIRALGFAGVSFYLDWALVERERGQVRLTGIFALDQFFSAASEAGIHLIARPGPYINAETSGGRFPGWLTRLEGRLKTTDQDYLDAITPYISTVGGILAKAQVTNGGPIILVQPENEYTLCMNTTGYTQIKNLTLTGINSSCLEKQYMSYVENEYRKAGIVVPLIVNDAFPLGNFAPSTGAGAADIYSFDNYPFDCSTAPVDPSNWAALIDPLLQYNFTTHEQISPKTPFSISEFQGGGGVGVEFSAAYIGYEFERVFYKNNYGFRIAVQSLYMIFGGTNWGNLGYPGGYTSYDVGAAIAENREANFLQMSPAYLTTRPDNGSFGVYTDTHDLAITAPSGPLTSFYIARHADVASLASTQYKLSVNTSLGRLTVPQLGGWLSLNGRDSKFHVVDYDIGGICLIYSTAEIFSWKKSVSKSVLLLYGGENEIHEFAVPASLGAPSDIEGGSVKARRLNSSIVVQWQVDPLRRIIKFGNRLEIHLLWRNEAYSYWVLGLPAPRPLGQHVSPSRADKSVIVKAGYLVRSAKILGEALYLTGDINRTTEIEVISTPTKVSSLFFNGKEVKAQVNNGRLTGSLSFTTPNIVIPDLEALTWRYIDSLPELNGQYDL</sequence>
<dbReference type="InterPro" id="IPR036833">
    <property type="entry name" value="BetaGal_dom3_sf"/>
</dbReference>
<dbReference type="GO" id="GO:0004565">
    <property type="term" value="F:beta-galactosidase activity"/>
    <property type="evidence" value="ECO:0007669"/>
    <property type="project" value="UniProtKB-EC"/>
</dbReference>
<feature type="chain" id="PRO_5012837882" description="Beta-galactosidase" evidence="6">
    <location>
        <begin position="25"/>
        <end position="691"/>
    </location>
</feature>
<dbReference type="PANTHER" id="PTHR23421">
    <property type="entry name" value="BETA-GALACTOSIDASE RELATED"/>
    <property type="match status" value="1"/>
</dbReference>
<dbReference type="Pfam" id="PF01301">
    <property type="entry name" value="Glyco_hydro_35"/>
    <property type="match status" value="1"/>
</dbReference>
<dbReference type="STRING" id="576137.A0A1L7XTY0"/>
<proteinExistence type="inferred from homology"/>
<evidence type="ECO:0000256" key="3">
    <source>
        <dbReference type="ARBA" id="ARBA00023295"/>
    </source>
</evidence>
<gene>
    <name evidence="8" type="ORF">PAC_18383</name>
</gene>
<dbReference type="Pfam" id="PF13363">
    <property type="entry name" value="BetaGal_dom3"/>
    <property type="match status" value="1"/>
</dbReference>
<dbReference type="Gene3D" id="2.102.20.10">
    <property type="entry name" value="Beta-galactosidase, domain 2"/>
    <property type="match status" value="1"/>
</dbReference>
<evidence type="ECO:0000256" key="4">
    <source>
        <dbReference type="RuleBase" id="RU000675"/>
    </source>
</evidence>
<dbReference type="InterPro" id="IPR037110">
    <property type="entry name" value="Betagal_dom2_sf"/>
</dbReference>
<dbReference type="InterPro" id="IPR001944">
    <property type="entry name" value="Glycoside_Hdrlase_35"/>
</dbReference>
<reference evidence="8 9" key="1">
    <citation type="submission" date="2016-03" db="EMBL/GenBank/DDBJ databases">
        <authorList>
            <person name="Ploux O."/>
        </authorList>
    </citation>
    <scope>NUCLEOTIDE SEQUENCE [LARGE SCALE GENOMIC DNA]</scope>
    <source>
        <strain evidence="8 9">UAMH 11012</strain>
    </source>
</reference>
<dbReference type="PRINTS" id="PR00742">
    <property type="entry name" value="GLHYDRLASE35"/>
</dbReference>
<evidence type="ECO:0000313" key="9">
    <source>
        <dbReference type="Proteomes" id="UP000184330"/>
    </source>
</evidence>
<dbReference type="InterPro" id="IPR031330">
    <property type="entry name" value="Gly_Hdrlase_35_cat"/>
</dbReference>
<keyword evidence="9" id="KW-1185">Reference proteome</keyword>
<dbReference type="EC" id="3.2.1.23" evidence="4"/>
<dbReference type="Gene3D" id="2.60.390.10">
    <property type="entry name" value="Beta-galactosidase, domain 3"/>
    <property type="match status" value="1"/>
</dbReference>
<dbReference type="SUPFAM" id="SSF51445">
    <property type="entry name" value="(Trans)glycosidases"/>
    <property type="match status" value="1"/>
</dbReference>
<dbReference type="Gene3D" id="3.20.20.80">
    <property type="entry name" value="Glycosidases"/>
    <property type="match status" value="1"/>
</dbReference>
<keyword evidence="3 4" id="KW-0326">Glycosidase</keyword>
<evidence type="ECO:0000259" key="7">
    <source>
        <dbReference type="SMART" id="SM01029"/>
    </source>
</evidence>
<feature type="signal peptide" evidence="6">
    <location>
        <begin position="1"/>
        <end position="24"/>
    </location>
</feature>
<keyword evidence="2 4" id="KW-0378">Hydrolase</keyword>
<name>A0A1L7XTY0_9HELO</name>
<protein>
    <recommendedName>
        <fullName evidence="4">Beta-galactosidase</fullName>
        <ecNumber evidence="4">3.2.1.23</ecNumber>
    </recommendedName>
</protein>
<evidence type="ECO:0000313" key="8">
    <source>
        <dbReference type="EMBL" id="CZR68484.1"/>
    </source>
</evidence>
<dbReference type="EMBL" id="FJOG01000056">
    <property type="protein sequence ID" value="CZR68484.1"/>
    <property type="molecule type" value="Genomic_DNA"/>
</dbReference>
<feature type="domain" description="Beta-galactosidase" evidence="7">
    <location>
        <begin position="396"/>
        <end position="573"/>
    </location>
</feature>
<dbReference type="InterPro" id="IPR018954">
    <property type="entry name" value="Betagal_dom2"/>
</dbReference>
<dbReference type="FunFam" id="2.102.20.10:FF:000001">
    <property type="entry name" value="Beta-galactosidase A"/>
    <property type="match status" value="1"/>
</dbReference>
<organism evidence="8 9">
    <name type="scientific">Phialocephala subalpina</name>
    <dbReference type="NCBI Taxonomy" id="576137"/>
    <lineage>
        <taxon>Eukaryota</taxon>
        <taxon>Fungi</taxon>
        <taxon>Dikarya</taxon>
        <taxon>Ascomycota</taxon>
        <taxon>Pezizomycotina</taxon>
        <taxon>Leotiomycetes</taxon>
        <taxon>Helotiales</taxon>
        <taxon>Mollisiaceae</taxon>
        <taxon>Phialocephala</taxon>
        <taxon>Phialocephala fortinii species complex</taxon>
    </lineage>
</organism>
<dbReference type="SUPFAM" id="SSF117100">
    <property type="entry name" value="Beta-galactosidase LacA, domain 3"/>
    <property type="match status" value="1"/>
</dbReference>
<evidence type="ECO:0000256" key="6">
    <source>
        <dbReference type="SAM" id="SignalP"/>
    </source>
</evidence>
<keyword evidence="6" id="KW-0732">Signal</keyword>
<dbReference type="SMART" id="SM01029">
    <property type="entry name" value="BetaGal_dom2"/>
    <property type="match status" value="1"/>
</dbReference>
<evidence type="ECO:0000256" key="2">
    <source>
        <dbReference type="ARBA" id="ARBA00022801"/>
    </source>
</evidence>
<dbReference type="InterPro" id="IPR019801">
    <property type="entry name" value="Glyco_hydro_35_CS"/>
</dbReference>
<dbReference type="Pfam" id="PF10435">
    <property type="entry name" value="BetaGal_dom2"/>
    <property type="match status" value="1"/>
</dbReference>
<dbReference type="InterPro" id="IPR025972">
    <property type="entry name" value="BetaGal_dom3"/>
</dbReference>
<dbReference type="Proteomes" id="UP000184330">
    <property type="component" value="Unassembled WGS sequence"/>
</dbReference>
<dbReference type="GO" id="GO:0005975">
    <property type="term" value="P:carbohydrate metabolic process"/>
    <property type="evidence" value="ECO:0007669"/>
    <property type="project" value="InterPro"/>
</dbReference>
<dbReference type="InterPro" id="IPR017853">
    <property type="entry name" value="GH"/>
</dbReference>
<evidence type="ECO:0000256" key="1">
    <source>
        <dbReference type="ARBA" id="ARBA00009809"/>
    </source>
</evidence>
<dbReference type="AlphaFoldDB" id="A0A1L7XTY0"/>
<accession>A0A1L7XTY0</accession>
<comment type="similarity">
    <text evidence="1 5">Belongs to the glycosyl hydrolase 35 family.</text>
</comment>
<dbReference type="OrthoDB" id="1657402at2759"/>
<dbReference type="SUPFAM" id="SSF51011">
    <property type="entry name" value="Glycosyl hydrolase domain"/>
    <property type="match status" value="1"/>
</dbReference>